<dbReference type="Pfam" id="PF20065">
    <property type="entry name" value="DUF6464"/>
    <property type="match status" value="1"/>
</dbReference>
<evidence type="ECO:0000313" key="2">
    <source>
        <dbReference type="Proteomes" id="UP000738376"/>
    </source>
</evidence>
<sequence>MEISAVPTEVCTLHPESTLGKLYLDWMPQPGNYINLEGKTYVILERRHRYQFRRGKYNLFRVLVYVQPAPENLERSLVNGRWIIGDGSCRYNAGSEIIRCAVNPNGPCQGCRFWEA</sequence>
<dbReference type="RefSeq" id="WP_169363133.1">
    <property type="nucleotide sequence ID" value="NZ_JAAVJL010000001.1"/>
</dbReference>
<protein>
    <submittedName>
        <fullName evidence="1">Uncharacterized protein</fullName>
    </submittedName>
</protein>
<gene>
    <name evidence="1" type="ORF">HC246_09270</name>
</gene>
<accession>A0ABX1LQ13</accession>
<name>A0ABX1LQ13_9CYAN</name>
<dbReference type="Proteomes" id="UP000738376">
    <property type="component" value="Unassembled WGS sequence"/>
</dbReference>
<dbReference type="InterPro" id="IPR045589">
    <property type="entry name" value="DUF6464"/>
</dbReference>
<dbReference type="EMBL" id="JAAVJL010000001">
    <property type="protein sequence ID" value="NMF58205.1"/>
    <property type="molecule type" value="Genomic_DNA"/>
</dbReference>
<proteinExistence type="predicted"/>
<evidence type="ECO:0000313" key="1">
    <source>
        <dbReference type="EMBL" id="NMF58205.1"/>
    </source>
</evidence>
<organism evidence="1 2">
    <name type="scientific">Pseudanabaena yagii GIHE-NHR1</name>
    <dbReference type="NCBI Taxonomy" id="2722753"/>
    <lineage>
        <taxon>Bacteria</taxon>
        <taxon>Bacillati</taxon>
        <taxon>Cyanobacteriota</taxon>
        <taxon>Cyanophyceae</taxon>
        <taxon>Pseudanabaenales</taxon>
        <taxon>Pseudanabaenaceae</taxon>
        <taxon>Pseudanabaena</taxon>
        <taxon>Pseudanabaena yagii</taxon>
    </lineage>
</organism>
<keyword evidence="2" id="KW-1185">Reference proteome</keyword>
<comment type="caution">
    <text evidence="1">The sequence shown here is derived from an EMBL/GenBank/DDBJ whole genome shotgun (WGS) entry which is preliminary data.</text>
</comment>
<reference evidence="1 2" key="1">
    <citation type="submission" date="2020-03" db="EMBL/GenBank/DDBJ databases">
        <title>Draft Genome Sequence of 2-Methylisoborneol Producing Pseudanabaena yagii Strain GIHE-NHR1 Isolated from North Han River in South Korea.</title>
        <authorList>
            <person name="Jeong J."/>
        </authorList>
    </citation>
    <scope>NUCLEOTIDE SEQUENCE [LARGE SCALE GENOMIC DNA]</scope>
    <source>
        <strain evidence="1 2">GIHE-NHR1</strain>
    </source>
</reference>